<dbReference type="Pfam" id="PF08378">
    <property type="entry name" value="NERD"/>
    <property type="match status" value="1"/>
</dbReference>
<organism evidence="2 3">
    <name type="scientific">Alkalibacterium olivapovliticus</name>
    <dbReference type="NCBI Taxonomy" id="99907"/>
    <lineage>
        <taxon>Bacteria</taxon>
        <taxon>Bacillati</taxon>
        <taxon>Bacillota</taxon>
        <taxon>Bacilli</taxon>
        <taxon>Lactobacillales</taxon>
        <taxon>Carnobacteriaceae</taxon>
        <taxon>Alkalibacterium</taxon>
    </lineage>
</organism>
<protein>
    <submittedName>
        <fullName evidence="2">Nuclease-like protein</fullName>
    </submittedName>
</protein>
<evidence type="ECO:0000313" key="2">
    <source>
        <dbReference type="EMBL" id="PRY74534.1"/>
    </source>
</evidence>
<dbReference type="AlphaFoldDB" id="A0A2T0VTL3"/>
<dbReference type="PROSITE" id="PS50965">
    <property type="entry name" value="NERD"/>
    <property type="match status" value="1"/>
</dbReference>
<proteinExistence type="predicted"/>
<keyword evidence="3" id="KW-1185">Reference proteome</keyword>
<accession>A0A2T0VTL3</accession>
<evidence type="ECO:0000259" key="1">
    <source>
        <dbReference type="PROSITE" id="PS50965"/>
    </source>
</evidence>
<comment type="caution">
    <text evidence="2">The sequence shown here is derived from an EMBL/GenBank/DDBJ whole genome shotgun (WGS) entry which is preliminary data.</text>
</comment>
<dbReference type="EMBL" id="PVTO01000041">
    <property type="protein sequence ID" value="PRY74534.1"/>
    <property type="molecule type" value="Genomic_DNA"/>
</dbReference>
<feature type="domain" description="NERD" evidence="1">
    <location>
        <begin position="37"/>
        <end position="147"/>
    </location>
</feature>
<dbReference type="RefSeq" id="WP_106196247.1">
    <property type="nucleotide sequence ID" value="NZ_PVTO01000041.1"/>
</dbReference>
<dbReference type="InterPro" id="IPR011528">
    <property type="entry name" value="NERD"/>
</dbReference>
<dbReference type="Proteomes" id="UP000238205">
    <property type="component" value="Unassembled WGS sequence"/>
</dbReference>
<evidence type="ECO:0000313" key="3">
    <source>
        <dbReference type="Proteomes" id="UP000238205"/>
    </source>
</evidence>
<gene>
    <name evidence="2" type="ORF">CLV38_1411</name>
</gene>
<sequence>MILKERTESVQYRILESLNFRKILSSSEKTQFENQVKGFNGEKQFDNELKRACIDGLVINDLLLKASDTYYQIDSLLITTDRIYLYEIKNYSGTFHFRDGNLYSESGHIIQSHSAQADRKKAYLHNLLLKYGNQKTISTYVVYINPDFYIYSLPKMDSVIFSGQLANHFKDIKNNAPFLSESSFKMADKLVSLHDDCYRPSNLPEYEFTQLKKGILCPDCFSFDFTASRQFRICSNCGCREKTSEAILRSVEEYRLLFPEKQITKHLIYLWCGSVWSVSRIQDVLSSNFHTHYSGRSSYYS</sequence>
<name>A0A2T0VTL3_9LACT</name>
<reference evidence="2 3" key="1">
    <citation type="submission" date="2018-03" db="EMBL/GenBank/DDBJ databases">
        <title>Genomic Encyclopedia of Archaeal and Bacterial Type Strains, Phase II (KMG-II): from individual species to whole genera.</title>
        <authorList>
            <person name="Goeker M."/>
        </authorList>
    </citation>
    <scope>NUCLEOTIDE SEQUENCE [LARGE SCALE GENOMIC DNA]</scope>
    <source>
        <strain evidence="2 3">DSM 13175</strain>
    </source>
</reference>
<dbReference type="OrthoDB" id="2136191at2"/>